<dbReference type="NCBIfam" id="NF037954">
    <property type="entry name" value="het_cyst_PatD"/>
    <property type="match status" value="1"/>
</dbReference>
<organism evidence="1 2">
    <name type="scientific">Romeriopsis navalis LEGE 11480</name>
    <dbReference type="NCBI Taxonomy" id="2777977"/>
    <lineage>
        <taxon>Bacteria</taxon>
        <taxon>Bacillati</taxon>
        <taxon>Cyanobacteriota</taxon>
        <taxon>Cyanophyceae</taxon>
        <taxon>Leptolyngbyales</taxon>
        <taxon>Leptolyngbyaceae</taxon>
        <taxon>Romeriopsis</taxon>
        <taxon>Romeriopsis navalis</taxon>
    </lineage>
</organism>
<dbReference type="RefSeq" id="WP_264323210.1">
    <property type="nucleotide sequence ID" value="NZ_JADEXQ010000003.1"/>
</dbReference>
<protein>
    <submittedName>
        <fullName evidence="1">Heterocyst frequency control protein PatD</fullName>
    </submittedName>
</protein>
<dbReference type="EMBL" id="JADEXQ010000003">
    <property type="protein sequence ID" value="MBE9028388.1"/>
    <property type="molecule type" value="Genomic_DNA"/>
</dbReference>
<keyword evidence="2" id="KW-1185">Reference proteome</keyword>
<accession>A0A928VII3</accession>
<reference evidence="1" key="1">
    <citation type="submission" date="2020-10" db="EMBL/GenBank/DDBJ databases">
        <authorList>
            <person name="Castelo-Branco R."/>
            <person name="Eusebio N."/>
            <person name="Adriana R."/>
            <person name="Vieira A."/>
            <person name="Brugerolle De Fraissinette N."/>
            <person name="Rezende De Castro R."/>
            <person name="Schneider M.P."/>
            <person name="Vasconcelos V."/>
            <person name="Leao P.N."/>
        </authorList>
    </citation>
    <scope>NUCLEOTIDE SEQUENCE</scope>
    <source>
        <strain evidence="1">LEGE 11480</strain>
    </source>
</reference>
<proteinExistence type="predicted"/>
<evidence type="ECO:0000313" key="2">
    <source>
        <dbReference type="Proteomes" id="UP000625316"/>
    </source>
</evidence>
<comment type="caution">
    <text evidence="1">The sequence shown here is derived from an EMBL/GenBank/DDBJ whole genome shotgun (WGS) entry which is preliminary data.</text>
</comment>
<dbReference type="InterPro" id="IPR047810">
    <property type="entry name" value="PatD-like"/>
</dbReference>
<dbReference type="Proteomes" id="UP000625316">
    <property type="component" value="Unassembled WGS sequence"/>
</dbReference>
<sequence length="125" mass="14322">MGYLETYQQFQTTIAQCQQTLSTTPNNSSTIRTSVQAIEQYFRHNIIQLTPSDGEDSLNHPTSPPNLYGIQVEINKQLRLLKTDCLFLQSAQQSTKRSQRLQQISDRLTLLQRYCQMALGESLEP</sequence>
<name>A0A928VII3_9CYAN</name>
<evidence type="ECO:0000313" key="1">
    <source>
        <dbReference type="EMBL" id="MBE9028388.1"/>
    </source>
</evidence>
<gene>
    <name evidence="1" type="primary">patD</name>
    <name evidence="1" type="ORF">IQ266_01295</name>
</gene>
<dbReference type="AlphaFoldDB" id="A0A928VII3"/>